<proteinExistence type="inferred from homology"/>
<protein>
    <recommendedName>
        <fullName evidence="2">Phosphonoacetaldehyde hydrolase</fullName>
        <shortName evidence="2">Phosphonatase</shortName>
        <ecNumber evidence="2">3.11.1.1</ecNumber>
    </recommendedName>
    <alternativeName>
        <fullName evidence="2">Phosphonoacetaldehyde phosphonohydrolase</fullName>
    </alternativeName>
</protein>
<comment type="caution">
    <text evidence="3">The sequence shown here is derived from an EMBL/GenBank/DDBJ whole genome shotgun (WGS) entry which is preliminary data.</text>
</comment>
<sequence length="268" mass="29406">MKQMIKAVMLDWAGTMVDYGCFAPLNVFMEVFHRRDISITVDEARAPMGMLKRDHIKAICQMERVSQLWVDKFGSIPGEAEIDALYADFEPLLFETLHEYATPIPGAVALVERLRAQGIAIGSTTGYTREMMDIVTAEASKLGYAPDSLVTPSEVPAGRPAPWMIYQNAMQLNVYPMYHIVKAGDTVSDILEGVHAGCWSVGVLLGSSELGMTEEEVVNCDPQTLESRKAVVAERFRAAGAHMIIESIGQLDGAITEINQRLAGGERP</sequence>
<feature type="active site" description="Schiff-base intermediate with substrate" evidence="2">
    <location>
        <position position="52"/>
    </location>
</feature>
<comment type="subunit">
    <text evidence="2">Homodimer.</text>
</comment>
<dbReference type="SFLD" id="SFLDG01135">
    <property type="entry name" value="C1.5.6:_HAD__Beta-PGM__Phospha"/>
    <property type="match status" value="1"/>
</dbReference>
<dbReference type="InterPro" id="IPR006323">
    <property type="entry name" value="Phosphonoacetald_hydro"/>
</dbReference>
<dbReference type="PANTHER" id="PTHR43434:SF19">
    <property type="entry name" value="PHOSPHONOACETALDEHYDE HYDROLASE"/>
    <property type="match status" value="1"/>
</dbReference>
<name>A0ABQ1YEC1_9BACL</name>
<feature type="binding site" evidence="2">
    <location>
        <position position="11"/>
    </location>
    <ligand>
        <name>Mg(2+)</name>
        <dbReference type="ChEBI" id="CHEBI:18420"/>
    </ligand>
</feature>
<evidence type="ECO:0000256" key="2">
    <source>
        <dbReference type="HAMAP-Rule" id="MF_01375"/>
    </source>
</evidence>
<dbReference type="InterPro" id="IPR023214">
    <property type="entry name" value="HAD_sf"/>
</dbReference>
<comment type="function">
    <text evidence="2">Involved in phosphonate degradation.</text>
</comment>
<dbReference type="Gene3D" id="3.40.50.1000">
    <property type="entry name" value="HAD superfamily/HAD-like"/>
    <property type="match status" value="1"/>
</dbReference>
<dbReference type="EC" id="3.11.1.1" evidence="2"/>
<feature type="active site" description="Nucleophile" evidence="2">
    <location>
        <position position="11"/>
    </location>
</feature>
<reference evidence="4" key="1">
    <citation type="journal article" date="2019" name="Int. J. Syst. Evol. Microbiol.">
        <title>The Global Catalogue of Microorganisms (GCM) 10K type strain sequencing project: providing services to taxonomists for standard genome sequencing and annotation.</title>
        <authorList>
            <consortium name="The Broad Institute Genomics Platform"/>
            <consortium name="The Broad Institute Genome Sequencing Center for Infectious Disease"/>
            <person name="Wu L."/>
            <person name="Ma J."/>
        </authorList>
    </citation>
    <scope>NUCLEOTIDE SEQUENCE [LARGE SCALE GENOMIC DNA]</scope>
    <source>
        <strain evidence="4">CGMCC 1.12769</strain>
    </source>
</reference>
<comment type="cofactor">
    <cofactor evidence="2">
        <name>Mg(2+)</name>
        <dbReference type="ChEBI" id="CHEBI:18420"/>
    </cofactor>
    <text evidence="2">Binds 1 Mg(2+) ion per subunit.</text>
</comment>
<keyword evidence="4" id="KW-1185">Reference proteome</keyword>
<dbReference type="InterPro" id="IPR023198">
    <property type="entry name" value="PGP-like_dom2"/>
</dbReference>
<organism evidence="3 4">
    <name type="scientific">Paenibacillus segetis</name>
    <dbReference type="NCBI Taxonomy" id="1325360"/>
    <lineage>
        <taxon>Bacteria</taxon>
        <taxon>Bacillati</taxon>
        <taxon>Bacillota</taxon>
        <taxon>Bacilli</taxon>
        <taxon>Bacillales</taxon>
        <taxon>Paenibacillaceae</taxon>
        <taxon>Paenibacillus</taxon>
    </lineage>
</organism>
<evidence type="ECO:0000313" key="3">
    <source>
        <dbReference type="EMBL" id="GGH23061.1"/>
    </source>
</evidence>
<gene>
    <name evidence="2" type="primary">phnX</name>
    <name evidence="3" type="ORF">GCM10008013_21900</name>
</gene>
<keyword evidence="2" id="KW-0479">Metal-binding</keyword>
<keyword evidence="1 2" id="KW-0704">Schiff base</keyword>
<feature type="binding site" evidence="2">
    <location>
        <position position="13"/>
    </location>
    <ligand>
        <name>Mg(2+)</name>
        <dbReference type="ChEBI" id="CHEBI:18420"/>
    </ligand>
</feature>
<keyword evidence="2" id="KW-0460">Magnesium</keyword>
<dbReference type="EMBL" id="BMFT01000001">
    <property type="protein sequence ID" value="GGH23061.1"/>
    <property type="molecule type" value="Genomic_DNA"/>
</dbReference>
<dbReference type="CDD" id="cd02586">
    <property type="entry name" value="HAD_PHN"/>
    <property type="match status" value="1"/>
</dbReference>
<comment type="similarity">
    <text evidence="2">Belongs to the HAD-like hydrolase superfamily. PhnX family.</text>
</comment>
<feature type="binding site" evidence="2">
    <location>
        <position position="185"/>
    </location>
    <ligand>
        <name>Mg(2+)</name>
        <dbReference type="ChEBI" id="CHEBI:18420"/>
    </ligand>
</feature>
<dbReference type="SUPFAM" id="SSF56784">
    <property type="entry name" value="HAD-like"/>
    <property type="match status" value="1"/>
</dbReference>
<accession>A0ABQ1YEC1</accession>
<evidence type="ECO:0000256" key="1">
    <source>
        <dbReference type="ARBA" id="ARBA00023270"/>
    </source>
</evidence>
<dbReference type="InterPro" id="IPR050155">
    <property type="entry name" value="HAD-like_hydrolase_sf"/>
</dbReference>
<dbReference type="Proteomes" id="UP000659344">
    <property type="component" value="Unassembled WGS sequence"/>
</dbReference>
<dbReference type="SFLD" id="SFLDG01129">
    <property type="entry name" value="C1.5:_HAD__Beta-PGM__Phosphata"/>
    <property type="match status" value="1"/>
</dbReference>
<dbReference type="PANTHER" id="PTHR43434">
    <property type="entry name" value="PHOSPHOGLYCOLATE PHOSPHATASE"/>
    <property type="match status" value="1"/>
</dbReference>
<dbReference type="SFLD" id="SFLDS00003">
    <property type="entry name" value="Haloacid_Dehalogenase"/>
    <property type="match status" value="1"/>
</dbReference>
<dbReference type="Pfam" id="PF00702">
    <property type="entry name" value="Hydrolase"/>
    <property type="match status" value="1"/>
</dbReference>
<dbReference type="NCBIfam" id="TIGR01422">
    <property type="entry name" value="phosphonatase"/>
    <property type="match status" value="1"/>
</dbReference>
<comment type="catalytic activity">
    <reaction evidence="2">
        <text>phosphonoacetaldehyde + H2O = acetaldehyde + phosphate + H(+)</text>
        <dbReference type="Rhea" id="RHEA:18905"/>
        <dbReference type="ChEBI" id="CHEBI:15343"/>
        <dbReference type="ChEBI" id="CHEBI:15377"/>
        <dbReference type="ChEBI" id="CHEBI:15378"/>
        <dbReference type="ChEBI" id="CHEBI:43474"/>
        <dbReference type="ChEBI" id="CHEBI:58383"/>
        <dbReference type="EC" id="3.11.1.1"/>
    </reaction>
</comment>
<dbReference type="Gene3D" id="1.10.150.240">
    <property type="entry name" value="Putative phosphatase, domain 2"/>
    <property type="match status" value="1"/>
</dbReference>
<evidence type="ECO:0000313" key="4">
    <source>
        <dbReference type="Proteomes" id="UP000659344"/>
    </source>
</evidence>
<dbReference type="InterPro" id="IPR036412">
    <property type="entry name" value="HAD-like_sf"/>
</dbReference>
<keyword evidence="2" id="KW-0378">Hydrolase</keyword>
<dbReference type="HAMAP" id="MF_01375">
    <property type="entry name" value="PhnX"/>
    <property type="match status" value="1"/>
</dbReference>